<gene>
    <name evidence="1" type="ORF">F6453_1352</name>
</gene>
<proteinExistence type="predicted"/>
<name>A0A833JR70_MARNT</name>
<dbReference type="RefSeq" id="WP_153740349.1">
    <property type="nucleotide sequence ID" value="NZ_WBMP01000005.1"/>
</dbReference>
<evidence type="ECO:0000313" key="1">
    <source>
        <dbReference type="EMBL" id="KAE8546106.1"/>
    </source>
</evidence>
<sequence length="48" mass="5441">MLDPSWLPAQENCTYQKNALGDWNDNRTGAGYLKDIFGDWESSDGMQT</sequence>
<dbReference type="AlphaFoldDB" id="A0A833JR70"/>
<dbReference type="EMBL" id="WBMP01000005">
    <property type="protein sequence ID" value="KAE8546106.1"/>
    <property type="molecule type" value="Genomic_DNA"/>
</dbReference>
<protein>
    <submittedName>
        <fullName evidence="1">Uncharacterized protein</fullName>
    </submittedName>
</protein>
<accession>A0A833JR70</accession>
<dbReference type="Proteomes" id="UP000469950">
    <property type="component" value="Unassembled WGS sequence"/>
</dbReference>
<evidence type="ECO:0000313" key="2">
    <source>
        <dbReference type="Proteomes" id="UP000469950"/>
    </source>
</evidence>
<organism evidence="1 2">
    <name type="scientific">Marinobacter nauticus</name>
    <name type="common">Marinobacter hydrocarbonoclasticus</name>
    <name type="synonym">Marinobacter aquaeolei</name>
    <dbReference type="NCBI Taxonomy" id="2743"/>
    <lineage>
        <taxon>Bacteria</taxon>
        <taxon>Pseudomonadati</taxon>
        <taxon>Pseudomonadota</taxon>
        <taxon>Gammaproteobacteria</taxon>
        <taxon>Pseudomonadales</taxon>
        <taxon>Marinobacteraceae</taxon>
        <taxon>Marinobacter</taxon>
    </lineage>
</organism>
<reference evidence="1 2" key="1">
    <citation type="submission" date="2019-10" db="EMBL/GenBank/DDBJ databases">
        <title>Draft genome sequence of Marinobacter hydrocarbonoclasticus NCT7M from the microbiome of the marine copepod.</title>
        <authorList>
            <person name="Nuttall R."/>
            <person name="Sharma G."/>
            <person name="Moisander P."/>
        </authorList>
    </citation>
    <scope>NUCLEOTIDE SEQUENCE [LARGE SCALE GENOMIC DNA]</scope>
    <source>
        <strain evidence="1 2">NCT7M</strain>
    </source>
</reference>
<comment type="caution">
    <text evidence="1">The sequence shown here is derived from an EMBL/GenBank/DDBJ whole genome shotgun (WGS) entry which is preliminary data.</text>
</comment>